<dbReference type="AlphaFoldDB" id="A0A7D5RAJ6"/>
<keyword evidence="1" id="KW-0812">Transmembrane</keyword>
<dbReference type="GeneID" id="56067412"/>
<accession>A0A7D5RAJ6</accession>
<keyword evidence="1" id="KW-1133">Transmembrane helix</keyword>
<proteinExistence type="predicted"/>
<reference evidence="2 3" key="1">
    <citation type="submission" date="2018-02" db="EMBL/GenBank/DDBJ databases">
        <title>Complete genome of Nitrosopumilus ureaphilus PS0.</title>
        <authorList>
            <person name="Qin W."/>
            <person name="Zheng Y."/>
            <person name="Stahl D.A."/>
        </authorList>
    </citation>
    <scope>NUCLEOTIDE SEQUENCE [LARGE SCALE GENOMIC DNA]</scope>
    <source>
        <strain evidence="2 3">PS0</strain>
    </source>
</reference>
<organism evidence="2 3">
    <name type="scientific">Nitrosopumilus ureiphilus</name>
    <dbReference type="NCBI Taxonomy" id="1470067"/>
    <lineage>
        <taxon>Archaea</taxon>
        <taxon>Nitrososphaerota</taxon>
        <taxon>Nitrososphaeria</taxon>
        <taxon>Nitrosopumilales</taxon>
        <taxon>Nitrosopumilaceae</taxon>
        <taxon>Nitrosopumilus</taxon>
    </lineage>
</organism>
<feature type="transmembrane region" description="Helical" evidence="1">
    <location>
        <begin position="6"/>
        <end position="33"/>
    </location>
</feature>
<evidence type="ECO:0000313" key="2">
    <source>
        <dbReference type="EMBL" id="QLH06504.1"/>
    </source>
</evidence>
<dbReference type="Proteomes" id="UP000509478">
    <property type="component" value="Chromosome"/>
</dbReference>
<evidence type="ECO:0000256" key="1">
    <source>
        <dbReference type="SAM" id="Phobius"/>
    </source>
</evidence>
<keyword evidence="1" id="KW-0472">Membrane</keyword>
<gene>
    <name evidence="2" type="ORF">C5F50_05025</name>
</gene>
<sequence length="216" mass="24599">MKNKFLITVIVPIAIMSVAGAVIFGLGAASYNFDREMTDEKKHPGSALFIPVDYDKTDLELFADYFCPNNNLSENDTGVFMTCLHPDNKNGIIFELPSPSYKLELCKGTYGCIAPYVWAPQIPSNLVSEEQEQEVVNKVLQLPEAEDWPSEPELDNFLIMSSEDDWHASVQFFIDGVKMPQHNKCEYYDSATVDLETLEILNGFRYFDDFEYCENQ</sequence>
<protein>
    <submittedName>
        <fullName evidence="2">Uncharacterized protein</fullName>
    </submittedName>
</protein>
<evidence type="ECO:0000313" key="3">
    <source>
        <dbReference type="Proteomes" id="UP000509478"/>
    </source>
</evidence>
<dbReference type="KEGG" id="nue:C5F50_05025"/>
<dbReference type="RefSeq" id="WP_179372585.1">
    <property type="nucleotide sequence ID" value="NZ_CP026995.1"/>
</dbReference>
<dbReference type="EMBL" id="CP026995">
    <property type="protein sequence ID" value="QLH06504.1"/>
    <property type="molecule type" value="Genomic_DNA"/>
</dbReference>
<keyword evidence="3" id="KW-1185">Reference proteome</keyword>
<name>A0A7D5RAJ6_9ARCH</name>